<organism evidence="1 2">
    <name type="scientific">Paragonimus westermani</name>
    <dbReference type="NCBI Taxonomy" id="34504"/>
    <lineage>
        <taxon>Eukaryota</taxon>
        <taxon>Metazoa</taxon>
        <taxon>Spiralia</taxon>
        <taxon>Lophotrochozoa</taxon>
        <taxon>Platyhelminthes</taxon>
        <taxon>Trematoda</taxon>
        <taxon>Digenea</taxon>
        <taxon>Plagiorchiida</taxon>
        <taxon>Troglotremata</taxon>
        <taxon>Troglotrematidae</taxon>
        <taxon>Paragonimus</taxon>
    </lineage>
</organism>
<comment type="caution">
    <text evidence="1">The sequence shown here is derived from an EMBL/GenBank/DDBJ whole genome shotgun (WGS) entry which is preliminary data.</text>
</comment>
<dbReference type="PANTHER" id="PTHR47331:SF6">
    <property type="entry name" value="DOUBLECORTIN DOMAIN-CONTAINING PROTEIN"/>
    <property type="match status" value="1"/>
</dbReference>
<reference evidence="1 2" key="1">
    <citation type="journal article" date="2019" name="Gigascience">
        <title>Whole-genome sequence of the oriental lung fluke Paragonimus westermani.</title>
        <authorList>
            <person name="Oey H."/>
            <person name="Zakrzewski M."/>
            <person name="Narain K."/>
            <person name="Devi K.R."/>
            <person name="Agatsuma T."/>
            <person name="Nawaratna S."/>
            <person name="Gobert G.N."/>
            <person name="Jones M.K."/>
            <person name="Ragan M.A."/>
            <person name="McManus D.P."/>
            <person name="Krause L."/>
        </authorList>
    </citation>
    <scope>NUCLEOTIDE SEQUENCE [LARGE SCALE GENOMIC DNA]</scope>
    <source>
        <strain evidence="1 2">IND2009</strain>
    </source>
</reference>
<dbReference type="Proteomes" id="UP000324629">
    <property type="component" value="Unassembled WGS sequence"/>
</dbReference>
<gene>
    <name evidence="1" type="ORF">DEA37_0001069</name>
</gene>
<evidence type="ECO:0000313" key="2">
    <source>
        <dbReference type="Proteomes" id="UP000324629"/>
    </source>
</evidence>
<keyword evidence="2" id="KW-1185">Reference proteome</keyword>
<accession>A0A5J4NRS9</accession>
<protein>
    <submittedName>
        <fullName evidence="1">Uncharacterized protein</fullName>
    </submittedName>
</protein>
<dbReference type="PANTHER" id="PTHR47331">
    <property type="entry name" value="PHD-TYPE DOMAIN-CONTAINING PROTEIN"/>
    <property type="match status" value="1"/>
</dbReference>
<name>A0A5J4NRS9_9TREM</name>
<dbReference type="Pfam" id="PF05380">
    <property type="entry name" value="Peptidase_A17"/>
    <property type="match status" value="1"/>
</dbReference>
<dbReference type="EMBL" id="QNGE01001184">
    <property type="protein sequence ID" value="KAA3678204.1"/>
    <property type="molecule type" value="Genomic_DNA"/>
</dbReference>
<dbReference type="InterPro" id="IPR008042">
    <property type="entry name" value="Retrotrans_Pao"/>
</dbReference>
<sequence length="96" mass="11128">MRVVSIPRMELTVAVLAAGLTEYIRRELLMEVKSVPLWTYSIIVLRFIRETSNEIGMSVVNRLSSIHDLSNPDYWWYVDTKSNPADLTYQGMYQKG</sequence>
<evidence type="ECO:0000313" key="1">
    <source>
        <dbReference type="EMBL" id="KAA3678204.1"/>
    </source>
</evidence>
<dbReference type="AlphaFoldDB" id="A0A5J4NRS9"/>
<proteinExistence type="predicted"/>